<gene>
    <name evidence="1" type="ORF">GCM10010170_012880</name>
</gene>
<proteinExistence type="predicted"/>
<reference evidence="1 2" key="1">
    <citation type="journal article" date="2019" name="Int. J. Syst. Evol. Microbiol.">
        <title>The Global Catalogue of Microorganisms (GCM) 10K type strain sequencing project: providing services to taxonomists for standard genome sequencing and annotation.</title>
        <authorList>
            <consortium name="The Broad Institute Genomics Platform"/>
            <consortium name="The Broad Institute Genome Sequencing Center for Infectious Disease"/>
            <person name="Wu L."/>
            <person name="Ma J."/>
        </authorList>
    </citation>
    <scope>NUCLEOTIDE SEQUENCE [LARGE SCALE GENOMIC DNA]</scope>
    <source>
        <strain evidence="1 2">JCM 3272</strain>
    </source>
</reference>
<evidence type="ECO:0000313" key="1">
    <source>
        <dbReference type="EMBL" id="GAA2333582.1"/>
    </source>
</evidence>
<sequence length="52" mass="5520">MDPIMKACIAATFEPGKEAALHRPGVRRGVAAYAVDPDRAARLWELSAGLLG</sequence>
<protein>
    <submittedName>
        <fullName evidence="1">Uncharacterized protein</fullName>
    </submittedName>
</protein>
<evidence type="ECO:0000313" key="2">
    <source>
        <dbReference type="Proteomes" id="UP001501444"/>
    </source>
</evidence>
<comment type="caution">
    <text evidence="1">The sequence shown here is derived from an EMBL/GenBank/DDBJ whole genome shotgun (WGS) entry which is preliminary data.</text>
</comment>
<organism evidence="1 2">
    <name type="scientific">Dactylosporangium salmoneum</name>
    <dbReference type="NCBI Taxonomy" id="53361"/>
    <lineage>
        <taxon>Bacteria</taxon>
        <taxon>Bacillati</taxon>
        <taxon>Actinomycetota</taxon>
        <taxon>Actinomycetes</taxon>
        <taxon>Micromonosporales</taxon>
        <taxon>Micromonosporaceae</taxon>
        <taxon>Dactylosporangium</taxon>
    </lineage>
</organism>
<dbReference type="Proteomes" id="UP001501444">
    <property type="component" value="Unassembled WGS sequence"/>
</dbReference>
<keyword evidence="2" id="KW-1185">Reference proteome</keyword>
<accession>A0ABN3FML5</accession>
<name>A0ABN3FML5_9ACTN</name>
<dbReference type="EMBL" id="BAAARV010000012">
    <property type="protein sequence ID" value="GAA2333582.1"/>
    <property type="molecule type" value="Genomic_DNA"/>
</dbReference>